<keyword evidence="8" id="KW-0067">ATP-binding</keyword>
<dbReference type="Pfam" id="PF00072">
    <property type="entry name" value="Response_reg"/>
    <property type="match status" value="1"/>
</dbReference>
<keyword evidence="6" id="KW-0547">Nucleotide-binding</keyword>
<organism evidence="17">
    <name type="scientific">uncultured Desulfobacterium sp</name>
    <dbReference type="NCBI Taxonomy" id="201089"/>
    <lineage>
        <taxon>Bacteria</taxon>
        <taxon>Pseudomonadati</taxon>
        <taxon>Thermodesulfobacteriota</taxon>
        <taxon>Desulfobacteria</taxon>
        <taxon>Desulfobacterales</taxon>
        <taxon>Desulfobacteriaceae</taxon>
        <taxon>Desulfobacterium</taxon>
        <taxon>environmental samples</taxon>
    </lineage>
</organism>
<keyword evidence="7 17" id="KW-0418">Kinase</keyword>
<dbReference type="Pfam" id="PF13426">
    <property type="entry name" value="PAS_9"/>
    <property type="match status" value="1"/>
</dbReference>
<comment type="catalytic activity">
    <reaction evidence="1">
        <text>ATP + protein L-histidine = ADP + protein N-phospho-L-histidine.</text>
        <dbReference type="EC" id="2.7.13.3"/>
    </reaction>
</comment>
<dbReference type="PROSITE" id="PS50109">
    <property type="entry name" value="HIS_KIN"/>
    <property type="match status" value="1"/>
</dbReference>
<dbReference type="InterPro" id="IPR019247">
    <property type="entry name" value="Histidine_kinase_BarA_N"/>
</dbReference>
<dbReference type="SMART" id="SM00086">
    <property type="entry name" value="PAC"/>
    <property type="match status" value="1"/>
</dbReference>
<dbReference type="SUPFAM" id="SSF55874">
    <property type="entry name" value="ATPase domain of HSP90 chaperone/DNA topoisomerase II/histidine kinase"/>
    <property type="match status" value="1"/>
</dbReference>
<dbReference type="InterPro" id="IPR036890">
    <property type="entry name" value="HATPase_C_sf"/>
</dbReference>
<evidence type="ECO:0000259" key="16">
    <source>
        <dbReference type="PROSITE" id="PS50885"/>
    </source>
</evidence>
<dbReference type="SMART" id="SM00304">
    <property type="entry name" value="HAMP"/>
    <property type="match status" value="1"/>
</dbReference>
<evidence type="ECO:0000256" key="11">
    <source>
        <dbReference type="SAM" id="Phobius"/>
    </source>
</evidence>
<dbReference type="Gene3D" id="3.40.50.2300">
    <property type="match status" value="1"/>
</dbReference>
<dbReference type="AlphaFoldDB" id="A0A445MXG0"/>
<feature type="domain" description="PAS" evidence="14">
    <location>
        <begin position="273"/>
        <end position="319"/>
    </location>
</feature>
<dbReference type="Pfam" id="PF09984">
    <property type="entry name" value="sCache_4"/>
    <property type="match status" value="1"/>
</dbReference>
<feature type="transmembrane region" description="Helical" evidence="11">
    <location>
        <begin position="192"/>
        <end position="215"/>
    </location>
</feature>
<dbReference type="Pfam" id="PF02518">
    <property type="entry name" value="HATPase_c"/>
    <property type="match status" value="1"/>
</dbReference>
<keyword evidence="5 17" id="KW-0808">Transferase</keyword>
<proteinExistence type="predicted"/>
<evidence type="ECO:0000256" key="6">
    <source>
        <dbReference type="ARBA" id="ARBA00022741"/>
    </source>
</evidence>
<dbReference type="Pfam" id="PF00672">
    <property type="entry name" value="HAMP"/>
    <property type="match status" value="1"/>
</dbReference>
<keyword evidence="4 10" id="KW-0597">Phosphoprotein</keyword>
<evidence type="ECO:0000259" key="13">
    <source>
        <dbReference type="PROSITE" id="PS50110"/>
    </source>
</evidence>
<dbReference type="InterPro" id="IPR001610">
    <property type="entry name" value="PAC"/>
</dbReference>
<feature type="domain" description="HAMP" evidence="16">
    <location>
        <begin position="216"/>
        <end position="268"/>
    </location>
</feature>
<dbReference type="GO" id="GO:0000155">
    <property type="term" value="F:phosphorelay sensor kinase activity"/>
    <property type="evidence" value="ECO:0007669"/>
    <property type="project" value="InterPro"/>
</dbReference>
<dbReference type="InterPro" id="IPR003594">
    <property type="entry name" value="HATPase_dom"/>
</dbReference>
<dbReference type="PRINTS" id="PR00344">
    <property type="entry name" value="BCTRLSENSOR"/>
</dbReference>
<dbReference type="Pfam" id="PF00512">
    <property type="entry name" value="HisKA"/>
    <property type="match status" value="1"/>
</dbReference>
<dbReference type="CDD" id="cd06225">
    <property type="entry name" value="HAMP"/>
    <property type="match status" value="1"/>
</dbReference>
<feature type="domain" description="Response regulatory" evidence="13">
    <location>
        <begin position="667"/>
        <end position="782"/>
    </location>
</feature>
<dbReference type="PROSITE" id="PS50110">
    <property type="entry name" value="RESPONSE_REGULATORY"/>
    <property type="match status" value="1"/>
</dbReference>
<sequence>MSIYFPKALQENFRTKIFFIFTFFFFVMSLSLISYFIHNQITTTNTALIEKGAFLAKILARNSRIGVFSENERLLVNAVEAAFEQEEVMEVSVFNHEGNLLKKQERSTAQSSRVSSIFNSDPVEIMSKQDFPYYREVNSQLEFWEPVISGSTVNSEEPILFGENQTNNQNRIIGLIRITLDKKPLNTKVQQVLIRSVSLGVLFLITGAFIVYLVAKGVTKPLKRLTASVKALETGDVVKKIPVKILDEIGRLALAFNHMSESLQTRTKALEESEKKYRSILQNIEEGYYECDPSGTFMFINDSMAKILDYPKDEVLGTNYRRYLTEQCVEKSGQIISIVASTGRPAKEFELELAKKGGAKGFVESSASAIKDSNGRTVGVRGIMRDITERKIADEEKERLISQLQQAQKLEVVGTLAGGVAHDLNNILAGIINYPELLLMDLPQDSPLKKPLVTIQKSGEKAAAIVQDLLTMARRGVTVNEVVNLNDMISEHLNSPEHIKLKLYHPQVRVETNLQPNLLNVLGSPVHLFKTIMNLISNAAEAMPDGGTIDIKTENQYVDHHVHGYDDIPEGEYVVLTVSDNGSGISAEDKERIFEPFYSKKKMGRSGTGLGMAVIWGTVKDHKGYINLQTVEGKGTTFELFFPVTCQERAGSDSKIMMEDYMGNGESVLVVDDVKEQREVARDILTKLGYSVTSVASGEEAVEYVRKNSADLILLDMIMDPGIDGLETYRRLIELRPGQKAIIASGYSESEQVREVQQLGAGAYVKKPYTFEKIGLAIWDALHSNQ</sequence>
<dbReference type="CDD" id="cd00130">
    <property type="entry name" value="PAS"/>
    <property type="match status" value="1"/>
</dbReference>
<dbReference type="GO" id="GO:0005524">
    <property type="term" value="F:ATP binding"/>
    <property type="evidence" value="ECO:0007669"/>
    <property type="project" value="UniProtKB-KW"/>
</dbReference>
<dbReference type="SMART" id="SM00448">
    <property type="entry name" value="REC"/>
    <property type="match status" value="1"/>
</dbReference>
<accession>A0A445MXG0</accession>
<dbReference type="PROSITE" id="PS50112">
    <property type="entry name" value="PAS"/>
    <property type="match status" value="1"/>
</dbReference>
<dbReference type="InterPro" id="IPR035965">
    <property type="entry name" value="PAS-like_dom_sf"/>
</dbReference>
<evidence type="ECO:0000256" key="9">
    <source>
        <dbReference type="ARBA" id="ARBA00023012"/>
    </source>
</evidence>
<dbReference type="PROSITE" id="PS50885">
    <property type="entry name" value="HAMP"/>
    <property type="match status" value="1"/>
</dbReference>
<evidence type="ECO:0000313" key="17">
    <source>
        <dbReference type="EMBL" id="SPD74158.1"/>
    </source>
</evidence>
<dbReference type="GO" id="GO:0016020">
    <property type="term" value="C:membrane"/>
    <property type="evidence" value="ECO:0007669"/>
    <property type="project" value="UniProtKB-SubCell"/>
</dbReference>
<keyword evidence="11" id="KW-0472">Membrane</keyword>
<evidence type="ECO:0000256" key="7">
    <source>
        <dbReference type="ARBA" id="ARBA00022777"/>
    </source>
</evidence>
<dbReference type="InterPro" id="IPR003660">
    <property type="entry name" value="HAMP_dom"/>
</dbReference>
<feature type="transmembrane region" description="Helical" evidence="11">
    <location>
        <begin position="17"/>
        <end position="37"/>
    </location>
</feature>
<dbReference type="InterPro" id="IPR036097">
    <property type="entry name" value="HisK_dim/P_sf"/>
</dbReference>
<dbReference type="CDD" id="cd00156">
    <property type="entry name" value="REC"/>
    <property type="match status" value="1"/>
</dbReference>
<evidence type="ECO:0000259" key="15">
    <source>
        <dbReference type="PROSITE" id="PS50113"/>
    </source>
</evidence>
<dbReference type="InterPro" id="IPR011006">
    <property type="entry name" value="CheY-like_superfamily"/>
</dbReference>
<dbReference type="InterPro" id="IPR004358">
    <property type="entry name" value="Sig_transdc_His_kin-like_C"/>
</dbReference>
<feature type="modified residue" description="4-aspartylphosphate" evidence="10">
    <location>
        <position position="716"/>
    </location>
</feature>
<dbReference type="EC" id="2.7.13.3" evidence="3"/>
<dbReference type="CDD" id="cd00082">
    <property type="entry name" value="HisKA"/>
    <property type="match status" value="1"/>
</dbReference>
<evidence type="ECO:0000256" key="4">
    <source>
        <dbReference type="ARBA" id="ARBA00022553"/>
    </source>
</evidence>
<evidence type="ECO:0000256" key="2">
    <source>
        <dbReference type="ARBA" id="ARBA00004370"/>
    </source>
</evidence>
<dbReference type="InterPro" id="IPR000700">
    <property type="entry name" value="PAS-assoc_C"/>
</dbReference>
<dbReference type="SUPFAM" id="SSF158472">
    <property type="entry name" value="HAMP domain-like"/>
    <property type="match status" value="1"/>
</dbReference>
<dbReference type="EMBL" id="OJIN01000121">
    <property type="protein sequence ID" value="SPD74158.1"/>
    <property type="molecule type" value="Genomic_DNA"/>
</dbReference>
<reference evidence="17" key="1">
    <citation type="submission" date="2018-01" db="EMBL/GenBank/DDBJ databases">
        <authorList>
            <person name="Regsiter A."/>
            <person name="William W."/>
        </authorList>
    </citation>
    <scope>NUCLEOTIDE SEQUENCE</scope>
    <source>
        <strain evidence="17">TRIP AH-1</strain>
    </source>
</reference>
<dbReference type="PANTHER" id="PTHR43065:SF46">
    <property type="entry name" value="C4-DICARBOXYLATE TRANSPORT SENSOR PROTEIN DCTB"/>
    <property type="match status" value="1"/>
</dbReference>
<dbReference type="SUPFAM" id="SSF52172">
    <property type="entry name" value="CheY-like"/>
    <property type="match status" value="1"/>
</dbReference>
<comment type="subcellular location">
    <subcellularLocation>
        <location evidence="2">Membrane</location>
    </subcellularLocation>
</comment>
<dbReference type="Gene3D" id="6.10.340.10">
    <property type="match status" value="1"/>
</dbReference>
<gene>
    <name evidence="17" type="ORF">PITCH_A2070004</name>
</gene>
<dbReference type="Gene3D" id="3.30.565.10">
    <property type="entry name" value="Histidine kinase-like ATPase, C-terminal domain"/>
    <property type="match status" value="1"/>
</dbReference>
<dbReference type="InterPro" id="IPR000014">
    <property type="entry name" value="PAS"/>
</dbReference>
<evidence type="ECO:0000256" key="5">
    <source>
        <dbReference type="ARBA" id="ARBA00022679"/>
    </source>
</evidence>
<dbReference type="InterPro" id="IPR003661">
    <property type="entry name" value="HisK_dim/P_dom"/>
</dbReference>
<evidence type="ECO:0000256" key="10">
    <source>
        <dbReference type="PROSITE-ProRule" id="PRU00169"/>
    </source>
</evidence>
<dbReference type="SMART" id="SM00388">
    <property type="entry name" value="HisKA"/>
    <property type="match status" value="1"/>
</dbReference>
<evidence type="ECO:0000256" key="8">
    <source>
        <dbReference type="ARBA" id="ARBA00022840"/>
    </source>
</evidence>
<keyword evidence="11" id="KW-0812">Transmembrane</keyword>
<protein>
    <recommendedName>
        <fullName evidence="3">histidine kinase</fullName>
        <ecNumber evidence="3">2.7.13.3</ecNumber>
    </recommendedName>
</protein>
<dbReference type="Gene3D" id="3.30.450.20">
    <property type="entry name" value="PAS domain"/>
    <property type="match status" value="1"/>
</dbReference>
<dbReference type="SMART" id="SM00387">
    <property type="entry name" value="HATPase_c"/>
    <property type="match status" value="1"/>
</dbReference>
<evidence type="ECO:0000259" key="14">
    <source>
        <dbReference type="PROSITE" id="PS50112"/>
    </source>
</evidence>
<dbReference type="SUPFAM" id="SSF47384">
    <property type="entry name" value="Homodimeric domain of signal transducing histidine kinase"/>
    <property type="match status" value="1"/>
</dbReference>
<dbReference type="NCBIfam" id="TIGR00229">
    <property type="entry name" value="sensory_box"/>
    <property type="match status" value="1"/>
</dbReference>
<evidence type="ECO:0000256" key="1">
    <source>
        <dbReference type="ARBA" id="ARBA00000085"/>
    </source>
</evidence>
<dbReference type="InterPro" id="IPR005467">
    <property type="entry name" value="His_kinase_dom"/>
</dbReference>
<feature type="domain" description="PAC" evidence="15">
    <location>
        <begin position="347"/>
        <end position="399"/>
    </location>
</feature>
<dbReference type="SMART" id="SM00091">
    <property type="entry name" value="PAS"/>
    <property type="match status" value="1"/>
</dbReference>
<name>A0A445MXG0_9BACT</name>
<feature type="domain" description="Histidine kinase" evidence="12">
    <location>
        <begin position="419"/>
        <end position="646"/>
    </location>
</feature>
<keyword evidence="11" id="KW-1133">Transmembrane helix</keyword>
<dbReference type="PROSITE" id="PS50113">
    <property type="entry name" value="PAC"/>
    <property type="match status" value="1"/>
</dbReference>
<dbReference type="SUPFAM" id="SSF55785">
    <property type="entry name" value="PYP-like sensor domain (PAS domain)"/>
    <property type="match status" value="1"/>
</dbReference>
<dbReference type="PANTHER" id="PTHR43065">
    <property type="entry name" value="SENSOR HISTIDINE KINASE"/>
    <property type="match status" value="1"/>
</dbReference>
<evidence type="ECO:0000256" key="3">
    <source>
        <dbReference type="ARBA" id="ARBA00012438"/>
    </source>
</evidence>
<dbReference type="InterPro" id="IPR001789">
    <property type="entry name" value="Sig_transdc_resp-reg_receiver"/>
</dbReference>
<keyword evidence="9" id="KW-0902">Two-component regulatory system</keyword>
<evidence type="ECO:0000259" key="12">
    <source>
        <dbReference type="PROSITE" id="PS50109"/>
    </source>
</evidence>
<dbReference type="Gene3D" id="1.10.287.130">
    <property type="match status" value="1"/>
</dbReference>